<keyword evidence="5" id="KW-0809">Transit peptide</keyword>
<dbReference type="SUPFAM" id="SSF103025">
    <property type="entry name" value="Folate-binding domain"/>
    <property type="match status" value="1"/>
</dbReference>
<dbReference type="InterPro" id="IPR028896">
    <property type="entry name" value="GcvT/YgfZ/DmdA"/>
</dbReference>
<dbReference type="Gene3D" id="3.30.70.1400">
    <property type="entry name" value="Aminomethyltransferase beta-barrel domains"/>
    <property type="match status" value="1"/>
</dbReference>
<dbReference type="NCBIfam" id="NF001567">
    <property type="entry name" value="PRK00389.1"/>
    <property type="match status" value="1"/>
</dbReference>
<dbReference type="InterPro" id="IPR013977">
    <property type="entry name" value="GcvT_C"/>
</dbReference>
<evidence type="ECO:0000256" key="6">
    <source>
        <dbReference type="ARBA" id="ARBA00031395"/>
    </source>
</evidence>
<reference evidence="11" key="1">
    <citation type="submission" date="2022-06" db="EMBL/GenBank/DDBJ databases">
        <title>Isolation and Genomics of Futiania mangrovii gen. nov., sp. nov., a Rare and Metabolically-versatile member in the Class Alphaproteobacteria.</title>
        <authorList>
            <person name="Liu L."/>
            <person name="Huang W.-C."/>
            <person name="Pan J."/>
            <person name="Li J."/>
            <person name="Huang Y."/>
            <person name="Du H."/>
            <person name="Liu Y."/>
            <person name="Li M."/>
        </authorList>
    </citation>
    <scope>NUCLEOTIDE SEQUENCE</scope>
    <source>
        <strain evidence="11">FT118</strain>
    </source>
</reference>
<evidence type="ECO:0000259" key="10">
    <source>
        <dbReference type="Pfam" id="PF08669"/>
    </source>
</evidence>
<comment type="catalytic activity">
    <reaction evidence="7">
        <text>N(6)-[(R)-S(8)-aminomethyldihydrolipoyl]-L-lysyl-[protein] + (6S)-5,6,7,8-tetrahydrofolate = N(6)-[(R)-dihydrolipoyl]-L-lysyl-[protein] + (6R)-5,10-methylene-5,6,7,8-tetrahydrofolate + NH4(+)</text>
        <dbReference type="Rhea" id="RHEA:16945"/>
        <dbReference type="Rhea" id="RHEA-COMP:10475"/>
        <dbReference type="Rhea" id="RHEA-COMP:10492"/>
        <dbReference type="ChEBI" id="CHEBI:15636"/>
        <dbReference type="ChEBI" id="CHEBI:28938"/>
        <dbReference type="ChEBI" id="CHEBI:57453"/>
        <dbReference type="ChEBI" id="CHEBI:83100"/>
        <dbReference type="ChEBI" id="CHEBI:83143"/>
        <dbReference type="EC" id="2.1.2.10"/>
    </reaction>
</comment>
<evidence type="ECO:0000256" key="3">
    <source>
        <dbReference type="ARBA" id="ARBA00022576"/>
    </source>
</evidence>
<organism evidence="11 12">
    <name type="scientific">Futiania mangrovi</name>
    <dbReference type="NCBI Taxonomy" id="2959716"/>
    <lineage>
        <taxon>Bacteria</taxon>
        <taxon>Pseudomonadati</taxon>
        <taxon>Pseudomonadota</taxon>
        <taxon>Alphaproteobacteria</taxon>
        <taxon>Futianiales</taxon>
        <taxon>Futianiaceae</taxon>
        <taxon>Futiania</taxon>
    </lineage>
</organism>
<keyword evidence="3" id="KW-0032">Aminotransferase</keyword>
<dbReference type="InterPro" id="IPR006223">
    <property type="entry name" value="GcvT"/>
</dbReference>
<evidence type="ECO:0000256" key="8">
    <source>
        <dbReference type="PIRSR" id="PIRSR006487-1"/>
    </source>
</evidence>
<sequence length="374" mass="39254">MAQHPMGDLRRTALHALHVELGARMVGFAGWDMPIQFAGILAEHAHVRGAGEGPCGAGLFDVSHMGQIRLSGEGADAALEALVPADIRALKDGRTRYTQFTTESGGIIDDLMVTRLGEDLVLVVNAARFDVDLAHLKGRLPGAVRIEVLDSLALLALQGPSAAEVLARHAGGVEGLSFMQTAEMDIAGVAARISRSGYTGEDGFEFAVPADEAEGIARLLLAEPEVAPIGLGARDSLRMEAGLCLYGQDIDETTSPVEAGLAWSIQKRRRAEGGFPGADRILRELEQGTARTRVGLRPDGRAIARTGTPVLAGEERIGAVTSGGFGPSVGGPIAIAYVPPAHAAAGTAVSLDLRGRAEPARVVDLPFVPHRYHR</sequence>
<dbReference type="InterPro" id="IPR027266">
    <property type="entry name" value="TrmE/GcvT-like"/>
</dbReference>
<dbReference type="FunFam" id="3.30.70.1400:FF:000001">
    <property type="entry name" value="Aminomethyltransferase"/>
    <property type="match status" value="1"/>
</dbReference>
<dbReference type="EMBL" id="JAMZFT010000003">
    <property type="protein sequence ID" value="MCP1337593.1"/>
    <property type="molecule type" value="Genomic_DNA"/>
</dbReference>
<dbReference type="PANTHER" id="PTHR43757:SF2">
    <property type="entry name" value="AMINOMETHYLTRANSFERASE, MITOCHONDRIAL"/>
    <property type="match status" value="1"/>
</dbReference>
<dbReference type="InterPro" id="IPR029043">
    <property type="entry name" value="GcvT/YgfZ_C"/>
</dbReference>
<accession>A0A9J6PFV0</accession>
<proteinExistence type="inferred from homology"/>
<keyword evidence="12" id="KW-1185">Reference proteome</keyword>
<dbReference type="SUPFAM" id="SSF101790">
    <property type="entry name" value="Aminomethyltransferase beta-barrel domain"/>
    <property type="match status" value="1"/>
</dbReference>
<dbReference type="Pfam" id="PF01571">
    <property type="entry name" value="GCV_T"/>
    <property type="match status" value="1"/>
</dbReference>
<dbReference type="Gene3D" id="2.40.30.110">
    <property type="entry name" value="Aminomethyltransferase beta-barrel domains"/>
    <property type="match status" value="1"/>
</dbReference>
<comment type="caution">
    <text evidence="11">The sequence shown here is derived from an EMBL/GenBank/DDBJ whole genome shotgun (WGS) entry which is preliminary data.</text>
</comment>
<dbReference type="GO" id="GO:0006546">
    <property type="term" value="P:glycine catabolic process"/>
    <property type="evidence" value="ECO:0007669"/>
    <property type="project" value="InterPro"/>
</dbReference>
<dbReference type="EC" id="2.1.2.10" evidence="2"/>
<evidence type="ECO:0000256" key="2">
    <source>
        <dbReference type="ARBA" id="ARBA00012616"/>
    </source>
</evidence>
<dbReference type="PANTHER" id="PTHR43757">
    <property type="entry name" value="AMINOMETHYLTRANSFERASE"/>
    <property type="match status" value="1"/>
</dbReference>
<evidence type="ECO:0000313" key="11">
    <source>
        <dbReference type="EMBL" id="MCP1337593.1"/>
    </source>
</evidence>
<dbReference type="Gene3D" id="4.10.1250.10">
    <property type="entry name" value="Aminomethyltransferase fragment"/>
    <property type="match status" value="1"/>
</dbReference>
<gene>
    <name evidence="11" type="primary">gcvT</name>
    <name evidence="11" type="ORF">NJQ99_14315</name>
</gene>
<dbReference type="GO" id="GO:0004047">
    <property type="term" value="F:aminomethyltransferase activity"/>
    <property type="evidence" value="ECO:0007669"/>
    <property type="project" value="UniProtKB-EC"/>
</dbReference>
<dbReference type="GO" id="GO:0008483">
    <property type="term" value="F:transaminase activity"/>
    <property type="evidence" value="ECO:0007669"/>
    <property type="project" value="UniProtKB-KW"/>
</dbReference>
<dbReference type="GO" id="GO:0005960">
    <property type="term" value="C:glycine cleavage complex"/>
    <property type="evidence" value="ECO:0007669"/>
    <property type="project" value="InterPro"/>
</dbReference>
<feature type="domain" description="GCVT N-terminal" evidence="9">
    <location>
        <begin position="14"/>
        <end position="267"/>
    </location>
</feature>
<dbReference type="RefSeq" id="WP_269333556.1">
    <property type="nucleotide sequence ID" value="NZ_JAMZFT010000003.1"/>
</dbReference>
<keyword evidence="4 11" id="KW-0808">Transferase</keyword>
<dbReference type="InterPro" id="IPR006222">
    <property type="entry name" value="GCVT_N"/>
</dbReference>
<dbReference type="Gene3D" id="3.30.1360.120">
    <property type="entry name" value="Probable tRNA modification gtpase trme, domain 1"/>
    <property type="match status" value="1"/>
</dbReference>
<evidence type="ECO:0000256" key="7">
    <source>
        <dbReference type="ARBA" id="ARBA00047665"/>
    </source>
</evidence>
<name>A0A9J6PFV0_9PROT</name>
<dbReference type="FunFam" id="4.10.1250.10:FF:000002">
    <property type="entry name" value="Aminomethyltransferase"/>
    <property type="match status" value="1"/>
</dbReference>
<feature type="binding site" evidence="8">
    <location>
        <position position="205"/>
    </location>
    <ligand>
        <name>substrate</name>
    </ligand>
</feature>
<dbReference type="Proteomes" id="UP001055804">
    <property type="component" value="Unassembled WGS sequence"/>
</dbReference>
<evidence type="ECO:0000259" key="9">
    <source>
        <dbReference type="Pfam" id="PF01571"/>
    </source>
</evidence>
<dbReference type="NCBIfam" id="TIGR00528">
    <property type="entry name" value="gcvT"/>
    <property type="match status" value="1"/>
</dbReference>
<evidence type="ECO:0000313" key="12">
    <source>
        <dbReference type="Proteomes" id="UP001055804"/>
    </source>
</evidence>
<evidence type="ECO:0000256" key="4">
    <source>
        <dbReference type="ARBA" id="ARBA00022679"/>
    </source>
</evidence>
<feature type="domain" description="Aminomethyltransferase C-terminal" evidence="10">
    <location>
        <begin position="291"/>
        <end position="368"/>
    </location>
</feature>
<evidence type="ECO:0000256" key="1">
    <source>
        <dbReference type="ARBA" id="ARBA00008609"/>
    </source>
</evidence>
<evidence type="ECO:0000256" key="5">
    <source>
        <dbReference type="ARBA" id="ARBA00022946"/>
    </source>
</evidence>
<dbReference type="PIRSF" id="PIRSF006487">
    <property type="entry name" value="GcvT"/>
    <property type="match status" value="1"/>
</dbReference>
<dbReference type="NCBIfam" id="NF010093">
    <property type="entry name" value="PRK13579.1"/>
    <property type="match status" value="1"/>
</dbReference>
<dbReference type="AlphaFoldDB" id="A0A9J6PFV0"/>
<dbReference type="Pfam" id="PF08669">
    <property type="entry name" value="GCV_T_C"/>
    <property type="match status" value="1"/>
</dbReference>
<protein>
    <recommendedName>
        <fullName evidence="2">aminomethyltransferase</fullName>
        <ecNumber evidence="2">2.1.2.10</ecNumber>
    </recommendedName>
    <alternativeName>
        <fullName evidence="6">Glycine cleavage system T protein</fullName>
    </alternativeName>
</protein>
<comment type="similarity">
    <text evidence="1">Belongs to the GcvT family.</text>
</comment>